<keyword evidence="3" id="KW-1185">Reference proteome</keyword>
<feature type="transmembrane region" description="Helical" evidence="1">
    <location>
        <begin position="12"/>
        <end position="34"/>
    </location>
</feature>
<comment type="subcellular location">
    <subcellularLocation>
        <location evidence="1">Cell membrane</location>
        <topology evidence="1">Multi-pass membrane protein</topology>
    </subcellularLocation>
</comment>
<dbReference type="InterPro" id="IPR003744">
    <property type="entry name" value="YhhQ"/>
</dbReference>
<proteinExistence type="inferred from homology"/>
<gene>
    <name evidence="2" type="ORF">JL102_20735</name>
</gene>
<feature type="transmembrane region" description="Helical" evidence="1">
    <location>
        <begin position="222"/>
        <end position="243"/>
    </location>
</feature>
<comment type="function">
    <text evidence="1">Involved in the import of queuosine (Q) precursors, required for Q precursor salvage.</text>
</comment>
<comment type="similarity">
    <text evidence="1">Belongs to the vitamin uptake transporter (VUT/ECF) (TC 2.A.88) family. Q precursor transporter subfamily.</text>
</comment>
<dbReference type="PANTHER" id="PTHR34300">
    <property type="entry name" value="QUEUOSINE PRECURSOR TRANSPORTER-RELATED"/>
    <property type="match status" value="1"/>
</dbReference>
<dbReference type="GO" id="GO:0022857">
    <property type="term" value="F:transmembrane transporter activity"/>
    <property type="evidence" value="ECO:0007669"/>
    <property type="project" value="UniProtKB-UniRule"/>
</dbReference>
<feature type="transmembrane region" description="Helical" evidence="1">
    <location>
        <begin position="54"/>
        <end position="76"/>
    </location>
</feature>
<keyword evidence="1" id="KW-1003">Cell membrane</keyword>
<dbReference type="RefSeq" id="WP_202246385.1">
    <property type="nucleotide sequence ID" value="NZ_JAESIY010000014.1"/>
</dbReference>
<comment type="caution">
    <text evidence="2">The sequence shown here is derived from an EMBL/GenBank/DDBJ whole genome shotgun (WGS) entry which is preliminary data.</text>
</comment>
<dbReference type="HAMAP" id="MF_02088">
    <property type="entry name" value="Q_prec_transport"/>
    <property type="match status" value="1"/>
</dbReference>
<evidence type="ECO:0000313" key="2">
    <source>
        <dbReference type="EMBL" id="MBL3658590.1"/>
    </source>
</evidence>
<feature type="transmembrane region" description="Helical" evidence="1">
    <location>
        <begin position="175"/>
        <end position="202"/>
    </location>
</feature>
<evidence type="ECO:0000313" key="3">
    <source>
        <dbReference type="Proteomes" id="UP000659388"/>
    </source>
</evidence>
<keyword evidence="1" id="KW-0472">Membrane</keyword>
<reference evidence="2" key="1">
    <citation type="submission" date="2021-01" db="EMBL/GenBank/DDBJ databases">
        <title>Fulvivirga kasyanovii gen. nov., sp nov., a novel member of the phylum Bacteroidetes isolated from seawater in a mussel farm.</title>
        <authorList>
            <person name="Zhao L.-H."/>
            <person name="Wang Z.-J."/>
        </authorList>
    </citation>
    <scope>NUCLEOTIDE SEQUENCE</scope>
    <source>
        <strain evidence="2">2943</strain>
    </source>
</reference>
<organism evidence="2 3">
    <name type="scientific">Fulvivirga sediminis</name>
    <dbReference type="NCBI Taxonomy" id="2803949"/>
    <lineage>
        <taxon>Bacteria</taxon>
        <taxon>Pseudomonadati</taxon>
        <taxon>Bacteroidota</taxon>
        <taxon>Cytophagia</taxon>
        <taxon>Cytophagales</taxon>
        <taxon>Fulvivirgaceae</taxon>
        <taxon>Fulvivirga</taxon>
    </lineage>
</organism>
<feature type="transmembrane region" description="Helical" evidence="1">
    <location>
        <begin position="144"/>
        <end position="163"/>
    </location>
</feature>
<protein>
    <recommendedName>
        <fullName evidence="1">Probable queuosine precursor transporter</fullName>
        <shortName evidence="1">Q precursor transporter</shortName>
    </recommendedName>
</protein>
<dbReference type="EMBL" id="JAESIY010000014">
    <property type="protein sequence ID" value="MBL3658590.1"/>
    <property type="molecule type" value="Genomic_DNA"/>
</dbReference>
<dbReference type="GO" id="GO:0005886">
    <property type="term" value="C:plasma membrane"/>
    <property type="evidence" value="ECO:0007669"/>
    <property type="project" value="UniProtKB-SubCell"/>
</dbReference>
<dbReference type="AlphaFoldDB" id="A0A937FCW3"/>
<keyword evidence="1" id="KW-0812">Transmembrane</keyword>
<keyword evidence="1" id="KW-1133">Transmembrane helix</keyword>
<feature type="transmembrane region" description="Helical" evidence="1">
    <location>
        <begin position="88"/>
        <end position="109"/>
    </location>
</feature>
<name>A0A937FCW3_9BACT</name>
<dbReference type="NCBIfam" id="TIGR00697">
    <property type="entry name" value="queuosine precursor transporter"/>
    <property type="match status" value="1"/>
</dbReference>
<accession>A0A937FCW3</accession>
<sequence length="267" mass="29887">MKNIIDKKTNLFIILGGIFLTNALLAELVGTKIFSLENTIGLPPAQISMLGDWVLDFNLTAGVVLWPVVFVTSDIINEYFGKQGVKKISYLTIIFIIYMFLIISVVSWLKPAQFWLDVNATDDEGNGFNINYAFNKVFLQGSRIIIGSLVAFLIGQLLDVYVFHKLRAITGSKKLWLRATGSTLISQLVDSFVVLFVAFYLLAAKDSKWSLIQVLSVGTINYTYKFIIAIIMTPTLYIIHSLIDKYLGKDKAHELMEDAASKSGSFF</sequence>
<keyword evidence="1" id="KW-0813">Transport</keyword>
<dbReference type="PANTHER" id="PTHR34300:SF2">
    <property type="entry name" value="QUEUOSINE PRECURSOR TRANSPORTER-RELATED"/>
    <property type="match status" value="1"/>
</dbReference>
<dbReference type="Pfam" id="PF02592">
    <property type="entry name" value="Vut_1"/>
    <property type="match status" value="1"/>
</dbReference>
<evidence type="ECO:0000256" key="1">
    <source>
        <dbReference type="HAMAP-Rule" id="MF_02088"/>
    </source>
</evidence>
<dbReference type="Proteomes" id="UP000659388">
    <property type="component" value="Unassembled WGS sequence"/>
</dbReference>